<organism evidence="1 2">
    <name type="scientific">Mycena alexandri</name>
    <dbReference type="NCBI Taxonomy" id="1745969"/>
    <lineage>
        <taxon>Eukaryota</taxon>
        <taxon>Fungi</taxon>
        <taxon>Dikarya</taxon>
        <taxon>Basidiomycota</taxon>
        <taxon>Agaricomycotina</taxon>
        <taxon>Agaricomycetes</taxon>
        <taxon>Agaricomycetidae</taxon>
        <taxon>Agaricales</taxon>
        <taxon>Marasmiineae</taxon>
        <taxon>Mycenaceae</taxon>
        <taxon>Mycena</taxon>
    </lineage>
</organism>
<gene>
    <name evidence="1" type="ORF">C8F04DRAFT_948928</name>
</gene>
<feature type="non-terminal residue" evidence="1">
    <location>
        <position position="264"/>
    </location>
</feature>
<sequence length="264" mass="29501">HPYWYVRGVLYLVALLHTRYHVTFEACRLILKCVSFIFAVLPGNLLANAPMPVTLTTVLARLKIKDRFTVYPVCYSCHKVFPPSLPHDTFCPKCNVELFKPANRQLFEAVDPSESLPSDSDPAELPSATREPHLVSAVQVLSVALEDFFARPGMVSAVSAWKDQTQVDGELRSMQDAAVWKTMKGHNGNLFFFDHTADNEIRLGVTFSLDCYRAENLILTGMLPGATEQTAEQLQNYLKLVVDDLVHLYEQGIVVKAPGHPNGQ</sequence>
<proteinExistence type="predicted"/>
<name>A0AAD6X5Q3_9AGAR</name>
<keyword evidence="2" id="KW-1185">Reference proteome</keyword>
<evidence type="ECO:0000313" key="2">
    <source>
        <dbReference type="Proteomes" id="UP001218188"/>
    </source>
</evidence>
<dbReference type="EMBL" id="JARJCM010000024">
    <property type="protein sequence ID" value="KAJ7039998.1"/>
    <property type="molecule type" value="Genomic_DNA"/>
</dbReference>
<protein>
    <submittedName>
        <fullName evidence="1">Uncharacterized protein</fullName>
    </submittedName>
</protein>
<dbReference type="Proteomes" id="UP001218188">
    <property type="component" value="Unassembled WGS sequence"/>
</dbReference>
<comment type="caution">
    <text evidence="1">The sequence shown here is derived from an EMBL/GenBank/DDBJ whole genome shotgun (WGS) entry which is preliminary data.</text>
</comment>
<accession>A0AAD6X5Q3</accession>
<evidence type="ECO:0000313" key="1">
    <source>
        <dbReference type="EMBL" id="KAJ7039998.1"/>
    </source>
</evidence>
<dbReference type="AlphaFoldDB" id="A0AAD6X5Q3"/>
<reference evidence="1" key="1">
    <citation type="submission" date="2023-03" db="EMBL/GenBank/DDBJ databases">
        <title>Massive genome expansion in bonnet fungi (Mycena s.s.) driven by repeated elements and novel gene families across ecological guilds.</title>
        <authorList>
            <consortium name="Lawrence Berkeley National Laboratory"/>
            <person name="Harder C.B."/>
            <person name="Miyauchi S."/>
            <person name="Viragh M."/>
            <person name="Kuo A."/>
            <person name="Thoen E."/>
            <person name="Andreopoulos B."/>
            <person name="Lu D."/>
            <person name="Skrede I."/>
            <person name="Drula E."/>
            <person name="Henrissat B."/>
            <person name="Morin E."/>
            <person name="Kohler A."/>
            <person name="Barry K."/>
            <person name="LaButti K."/>
            <person name="Morin E."/>
            <person name="Salamov A."/>
            <person name="Lipzen A."/>
            <person name="Mereny Z."/>
            <person name="Hegedus B."/>
            <person name="Baldrian P."/>
            <person name="Stursova M."/>
            <person name="Weitz H."/>
            <person name="Taylor A."/>
            <person name="Grigoriev I.V."/>
            <person name="Nagy L.G."/>
            <person name="Martin F."/>
            <person name="Kauserud H."/>
        </authorList>
    </citation>
    <scope>NUCLEOTIDE SEQUENCE</scope>
    <source>
        <strain evidence="1">CBHHK200</strain>
    </source>
</reference>